<keyword evidence="2" id="KW-1185">Reference proteome</keyword>
<sequence length="229" mass="25279">TCSGSKPSPLTVLISLQPITEQTDLCPVCPQCPSQFGSQMRNPWQAHATVSTLPKLPKLYLEAGAALLMARRPADCMALCDEVISTTLDLVPDKVLLEDPEDRCVARSRGVKEEAESGLEWLLWAAAAYLLQGHCYSQLKDWQQAVTFYTRSVLWSLLIVYFITGFPPQVPSLDKEQGIDLCVLQRLKGLSLAGRGVSFAQIDRLREALRDLQLSLQALPGMHTTAINL</sequence>
<protein>
    <submittedName>
        <fullName evidence="1">Uncharacterized protein</fullName>
    </submittedName>
</protein>
<evidence type="ECO:0000313" key="1">
    <source>
        <dbReference type="EMBL" id="MEQ2199594.1"/>
    </source>
</evidence>
<name>A0ABV0QUR9_9TELE</name>
<organism evidence="1 2">
    <name type="scientific">Xenoophorus captivus</name>
    <dbReference type="NCBI Taxonomy" id="1517983"/>
    <lineage>
        <taxon>Eukaryota</taxon>
        <taxon>Metazoa</taxon>
        <taxon>Chordata</taxon>
        <taxon>Craniata</taxon>
        <taxon>Vertebrata</taxon>
        <taxon>Euteleostomi</taxon>
        <taxon>Actinopterygii</taxon>
        <taxon>Neopterygii</taxon>
        <taxon>Teleostei</taxon>
        <taxon>Neoteleostei</taxon>
        <taxon>Acanthomorphata</taxon>
        <taxon>Ovalentaria</taxon>
        <taxon>Atherinomorphae</taxon>
        <taxon>Cyprinodontiformes</taxon>
        <taxon>Goodeidae</taxon>
        <taxon>Xenoophorus</taxon>
    </lineage>
</organism>
<accession>A0ABV0QUR9</accession>
<dbReference type="Proteomes" id="UP001434883">
    <property type="component" value="Unassembled WGS sequence"/>
</dbReference>
<dbReference type="InterPro" id="IPR039684">
    <property type="entry name" value="FANCG"/>
</dbReference>
<dbReference type="EMBL" id="JAHRIN010025352">
    <property type="protein sequence ID" value="MEQ2199594.1"/>
    <property type="molecule type" value="Genomic_DNA"/>
</dbReference>
<dbReference type="InterPro" id="IPR011990">
    <property type="entry name" value="TPR-like_helical_dom_sf"/>
</dbReference>
<gene>
    <name evidence="1" type="ORF">XENOCAPTIV_004243</name>
</gene>
<proteinExistence type="predicted"/>
<feature type="non-terminal residue" evidence="1">
    <location>
        <position position="1"/>
    </location>
</feature>
<dbReference type="PANTHER" id="PTHR15254">
    <property type="entry name" value="FANCONI ANEMIA GROUP G PROTEIN FAMILY MEMBER"/>
    <property type="match status" value="1"/>
</dbReference>
<reference evidence="1 2" key="1">
    <citation type="submission" date="2021-06" db="EMBL/GenBank/DDBJ databases">
        <authorList>
            <person name="Palmer J.M."/>
        </authorList>
    </citation>
    <scope>NUCLEOTIDE SEQUENCE [LARGE SCALE GENOMIC DNA]</scope>
    <source>
        <strain evidence="1 2">XC_2019</strain>
        <tissue evidence="1">Muscle</tissue>
    </source>
</reference>
<dbReference type="SUPFAM" id="SSF48452">
    <property type="entry name" value="TPR-like"/>
    <property type="match status" value="1"/>
</dbReference>
<comment type="caution">
    <text evidence="1">The sequence shown here is derived from an EMBL/GenBank/DDBJ whole genome shotgun (WGS) entry which is preliminary data.</text>
</comment>
<dbReference type="Gene3D" id="1.25.40.10">
    <property type="entry name" value="Tetratricopeptide repeat domain"/>
    <property type="match status" value="1"/>
</dbReference>
<evidence type="ECO:0000313" key="2">
    <source>
        <dbReference type="Proteomes" id="UP001434883"/>
    </source>
</evidence>
<dbReference type="PANTHER" id="PTHR15254:SF2">
    <property type="entry name" value="FANCONI ANEMIA GROUP G PROTEIN"/>
    <property type="match status" value="1"/>
</dbReference>